<accession>A0A940SLQ0</accession>
<dbReference type="Pfam" id="PF03816">
    <property type="entry name" value="LytR_cpsA_psr"/>
    <property type="match status" value="1"/>
</dbReference>
<feature type="transmembrane region" description="Helical" evidence="5">
    <location>
        <begin position="21"/>
        <end position="38"/>
    </location>
</feature>
<evidence type="ECO:0000256" key="3">
    <source>
        <dbReference type="ARBA" id="ARBA00022968"/>
    </source>
</evidence>
<name>A0A940SLQ0_9BACI</name>
<dbReference type="Gene3D" id="3.40.630.190">
    <property type="entry name" value="LCP protein"/>
    <property type="match status" value="1"/>
</dbReference>
<dbReference type="Proteomes" id="UP000682134">
    <property type="component" value="Unassembled WGS sequence"/>
</dbReference>
<evidence type="ECO:0000256" key="4">
    <source>
        <dbReference type="ARBA" id="ARBA00022989"/>
    </source>
</evidence>
<dbReference type="PANTHER" id="PTHR33392">
    <property type="entry name" value="POLYISOPRENYL-TEICHOIC ACID--PEPTIDOGLYCAN TEICHOIC ACID TRANSFERASE TAGU"/>
    <property type="match status" value="1"/>
</dbReference>
<organism evidence="7 8">
    <name type="scientific">Gottfriedia endophytica</name>
    <dbReference type="NCBI Taxonomy" id="2820819"/>
    <lineage>
        <taxon>Bacteria</taxon>
        <taxon>Bacillati</taxon>
        <taxon>Bacillota</taxon>
        <taxon>Bacilli</taxon>
        <taxon>Bacillales</taxon>
        <taxon>Bacillaceae</taxon>
        <taxon>Gottfriedia</taxon>
    </lineage>
</organism>
<evidence type="ECO:0000313" key="7">
    <source>
        <dbReference type="EMBL" id="MBP0726528.1"/>
    </source>
</evidence>
<proteinExistence type="inferred from homology"/>
<gene>
    <name evidence="7" type="ORF">J5Y03_15310</name>
</gene>
<keyword evidence="3" id="KW-0735">Signal-anchor</keyword>
<dbReference type="EMBL" id="JAGIYQ010000012">
    <property type="protein sequence ID" value="MBP0726528.1"/>
    <property type="molecule type" value="Genomic_DNA"/>
</dbReference>
<reference evidence="7" key="1">
    <citation type="submission" date="2021-04" db="EMBL/GenBank/DDBJ databases">
        <title>Genome seq and assembly of Bacillus sp.</title>
        <authorList>
            <person name="Chhetri G."/>
        </authorList>
    </citation>
    <scope>NUCLEOTIDE SEQUENCE</scope>
    <source>
        <strain evidence="7">RG28</strain>
    </source>
</reference>
<keyword evidence="2 5" id="KW-0812">Transmembrane</keyword>
<evidence type="ECO:0000256" key="5">
    <source>
        <dbReference type="SAM" id="Phobius"/>
    </source>
</evidence>
<evidence type="ECO:0000259" key="6">
    <source>
        <dbReference type="Pfam" id="PF03816"/>
    </source>
</evidence>
<dbReference type="RefSeq" id="WP_209406868.1">
    <property type="nucleotide sequence ID" value="NZ_JAGIYQ010000012.1"/>
</dbReference>
<dbReference type="GO" id="GO:0071555">
    <property type="term" value="P:cell wall organization"/>
    <property type="evidence" value="ECO:0007669"/>
    <property type="project" value="UniProtKB-KW"/>
</dbReference>
<sequence>MSETRKSTKRKRKKKHPILRSFLVIFAIAIVFIGYKGVKAYVALQNTTKGQQIHSTIRKQEAQVSQPFSILFLGIENYSTKGVGGRTDSMILATVNPKNKTIEKLSIPRDTKVYIPYRNVDSKINGAYNGGLQSAVDTVENFLHVPIDYYVTVDFNGFKNIVDAVGGIDVNVPFDFWEHTDAKPRGTVYFHKGVQHLNGTEALAYSRMRKRDPRGDFGREDRQQQVMMAIIDKLKSPETLLNIDNYAQVFSQNVKTNMSISQGLSVFNDMKGATSQNIETLKLEGNGSNDGGVYYYIADPTSVSDISNKMRAHLNLDQSQTNSVNAQ</sequence>
<comment type="similarity">
    <text evidence="1">Belongs to the LytR/CpsA/Psr (LCP) family.</text>
</comment>
<keyword evidence="8" id="KW-1185">Reference proteome</keyword>
<dbReference type="InterPro" id="IPR050922">
    <property type="entry name" value="LytR/CpsA/Psr_CW_biosynth"/>
</dbReference>
<dbReference type="AlphaFoldDB" id="A0A940SLQ0"/>
<keyword evidence="5" id="KW-0472">Membrane</keyword>
<dbReference type="InterPro" id="IPR004474">
    <property type="entry name" value="LytR_CpsA_psr"/>
</dbReference>
<dbReference type="NCBIfam" id="TIGR00350">
    <property type="entry name" value="lytR_cpsA_psr"/>
    <property type="match status" value="1"/>
</dbReference>
<dbReference type="PANTHER" id="PTHR33392:SF10">
    <property type="entry name" value="POLYISOPRENYL-TEICHOIC ACID--PEPTIDOGLYCAN TEICHOIC ACID TRANSFERASE TAGV"/>
    <property type="match status" value="1"/>
</dbReference>
<evidence type="ECO:0000313" key="8">
    <source>
        <dbReference type="Proteomes" id="UP000682134"/>
    </source>
</evidence>
<feature type="domain" description="Cell envelope-related transcriptional attenuator" evidence="6">
    <location>
        <begin position="86"/>
        <end position="235"/>
    </location>
</feature>
<comment type="caution">
    <text evidence="7">The sequence shown here is derived from an EMBL/GenBank/DDBJ whole genome shotgun (WGS) entry which is preliminary data.</text>
</comment>
<keyword evidence="4 5" id="KW-1133">Transmembrane helix</keyword>
<protein>
    <submittedName>
        <fullName evidence="7">LCP family protein</fullName>
    </submittedName>
</protein>
<evidence type="ECO:0000256" key="1">
    <source>
        <dbReference type="ARBA" id="ARBA00006068"/>
    </source>
</evidence>
<evidence type="ECO:0000256" key="2">
    <source>
        <dbReference type="ARBA" id="ARBA00022692"/>
    </source>
</evidence>